<dbReference type="PANTHER" id="PTHR21621">
    <property type="entry name" value="RIBOSOMAL PROTEIN S6 MODIFICATION PROTEIN"/>
    <property type="match status" value="1"/>
</dbReference>
<name>A0A7T5R1Y6_9BACT</name>
<dbReference type="InterPro" id="IPR041107">
    <property type="entry name" value="Rimk_N"/>
</dbReference>
<dbReference type="PANTHER" id="PTHR21621:SF2">
    <property type="entry name" value="COENZYME GAMMA-F420-2:ALPHA-L-GLUTAMATE LIGASE"/>
    <property type="match status" value="1"/>
</dbReference>
<dbReference type="AlphaFoldDB" id="A0A7T5R1Y6"/>
<sequence>MKIWVLFHGPLDTDHPEAYECLRLKEEAEKLGASLEVMSAEDFDLVIDSTDEWRAIYRGDYIDPPDLIIPRTGAETSYNAFSVLRFYESLKVPILNNWLAIETVADKLHTHQVLAARRFPVPRTILGKFPPDLDLIENKLGFPVVVKTLRGTRGGGVFLSESREQFKDLADLIAEANSSVHMLFQEYISRSHGRDLRAFVVGSKVLACMERRSSDGGFKSNISRGGTGSPHPVTPVIRDLSLGVCKALNLEIAGIDLLIDSNGFRVCEANSAPGFKGLESYCNVNAAREIIQLGLAKGKPRQSFLSRFQRRLAA</sequence>
<dbReference type="SUPFAM" id="SSF56059">
    <property type="entry name" value="Glutathione synthetase ATP-binding domain-like"/>
    <property type="match status" value="1"/>
</dbReference>
<keyword evidence="6 10" id="KW-0067">ATP-binding</keyword>
<evidence type="ECO:0000256" key="5">
    <source>
        <dbReference type="ARBA" id="ARBA00022741"/>
    </source>
</evidence>
<dbReference type="Pfam" id="PF08443">
    <property type="entry name" value="RimK"/>
    <property type="match status" value="1"/>
</dbReference>
<accession>A0A7T5R1Y6</accession>
<keyword evidence="5 10" id="KW-0547">Nucleotide-binding</keyword>
<protein>
    <submittedName>
        <fullName evidence="12">RimK family alpha-L-glutamate ligase</fullName>
    </submittedName>
</protein>
<dbReference type="PROSITE" id="PS50975">
    <property type="entry name" value="ATP_GRASP"/>
    <property type="match status" value="1"/>
</dbReference>
<reference evidence="12 13" key="1">
    <citation type="submission" date="2020-07" db="EMBL/GenBank/DDBJ databases">
        <title>Huge and variable diversity of episymbiotic CPR bacteria and DPANN archaea in groundwater ecosystems.</title>
        <authorList>
            <person name="He C.Y."/>
            <person name="Keren R."/>
            <person name="Whittaker M."/>
            <person name="Farag I.F."/>
            <person name="Doudna J."/>
            <person name="Cate J.H.D."/>
            <person name="Banfield J.F."/>
        </authorList>
    </citation>
    <scope>NUCLEOTIDE SEQUENCE [LARGE SCALE GENOMIC DNA]</scope>
    <source>
        <strain evidence="12">NC_groundwater_70_Ag_B-0.1um_54_66</strain>
    </source>
</reference>
<evidence type="ECO:0000259" key="11">
    <source>
        <dbReference type="PROSITE" id="PS50975"/>
    </source>
</evidence>
<evidence type="ECO:0000256" key="3">
    <source>
        <dbReference type="ARBA" id="ARBA00022598"/>
    </source>
</evidence>
<dbReference type="GO" id="GO:0043774">
    <property type="term" value="F:coenzyme F420-2 alpha-glutamyl ligase activity"/>
    <property type="evidence" value="ECO:0007669"/>
    <property type="project" value="TreeGrafter"/>
</dbReference>
<keyword evidence="3 12" id="KW-0436">Ligase</keyword>
<evidence type="ECO:0000256" key="6">
    <source>
        <dbReference type="ARBA" id="ARBA00022840"/>
    </source>
</evidence>
<dbReference type="Pfam" id="PF18030">
    <property type="entry name" value="Rimk_N"/>
    <property type="match status" value="1"/>
</dbReference>
<dbReference type="InterPro" id="IPR013815">
    <property type="entry name" value="ATP_grasp_subdomain_1"/>
</dbReference>
<dbReference type="InterPro" id="IPR013651">
    <property type="entry name" value="ATP-grasp_RimK-type"/>
</dbReference>
<dbReference type="GO" id="GO:0006412">
    <property type="term" value="P:translation"/>
    <property type="evidence" value="ECO:0007669"/>
    <property type="project" value="UniProtKB-KW"/>
</dbReference>
<comment type="cofactor">
    <cofactor evidence="2">
        <name>Mg(2+)</name>
        <dbReference type="ChEBI" id="CHEBI:18420"/>
    </cofactor>
</comment>
<gene>
    <name evidence="12" type="ORF">HYS17_10595</name>
</gene>
<dbReference type="GO" id="GO:0046872">
    <property type="term" value="F:metal ion binding"/>
    <property type="evidence" value="ECO:0007669"/>
    <property type="project" value="UniProtKB-KW"/>
</dbReference>
<evidence type="ECO:0000313" key="13">
    <source>
        <dbReference type="Proteomes" id="UP000595362"/>
    </source>
</evidence>
<evidence type="ECO:0000256" key="7">
    <source>
        <dbReference type="ARBA" id="ARBA00022842"/>
    </source>
</evidence>
<feature type="domain" description="ATP-grasp" evidence="11">
    <location>
        <begin position="111"/>
        <end position="295"/>
    </location>
</feature>
<dbReference type="Gene3D" id="3.30.1490.20">
    <property type="entry name" value="ATP-grasp fold, A domain"/>
    <property type="match status" value="1"/>
</dbReference>
<evidence type="ECO:0000313" key="12">
    <source>
        <dbReference type="EMBL" id="QQG35934.1"/>
    </source>
</evidence>
<dbReference type="NCBIfam" id="TIGR00768">
    <property type="entry name" value="rimK_fam"/>
    <property type="match status" value="1"/>
</dbReference>
<dbReference type="InterPro" id="IPR011761">
    <property type="entry name" value="ATP-grasp"/>
</dbReference>
<evidence type="ECO:0000256" key="9">
    <source>
        <dbReference type="ARBA" id="ARBA00023211"/>
    </source>
</evidence>
<evidence type="ECO:0000256" key="4">
    <source>
        <dbReference type="ARBA" id="ARBA00022723"/>
    </source>
</evidence>
<evidence type="ECO:0000256" key="8">
    <source>
        <dbReference type="ARBA" id="ARBA00022917"/>
    </source>
</evidence>
<evidence type="ECO:0000256" key="1">
    <source>
        <dbReference type="ARBA" id="ARBA00001936"/>
    </source>
</evidence>
<dbReference type="GO" id="GO:0005524">
    <property type="term" value="F:ATP binding"/>
    <property type="evidence" value="ECO:0007669"/>
    <property type="project" value="UniProtKB-UniRule"/>
</dbReference>
<dbReference type="Gene3D" id="3.30.470.20">
    <property type="entry name" value="ATP-grasp fold, B domain"/>
    <property type="match status" value="1"/>
</dbReference>
<dbReference type="Gene3D" id="3.40.50.20">
    <property type="match status" value="1"/>
</dbReference>
<keyword evidence="9" id="KW-0464">Manganese</keyword>
<keyword evidence="4" id="KW-0479">Metal-binding</keyword>
<keyword evidence="7" id="KW-0460">Magnesium</keyword>
<dbReference type="GO" id="GO:0005737">
    <property type="term" value="C:cytoplasm"/>
    <property type="evidence" value="ECO:0007669"/>
    <property type="project" value="TreeGrafter"/>
</dbReference>
<keyword evidence="8" id="KW-0648">Protein biosynthesis</keyword>
<proteinExistence type="predicted"/>
<organism evidence="12 13">
    <name type="scientific">Micavibrio aeruginosavorus</name>
    <dbReference type="NCBI Taxonomy" id="349221"/>
    <lineage>
        <taxon>Bacteria</taxon>
        <taxon>Pseudomonadati</taxon>
        <taxon>Bdellovibrionota</taxon>
        <taxon>Bdellovibrionia</taxon>
        <taxon>Bdellovibrionales</taxon>
        <taxon>Pseudobdellovibrionaceae</taxon>
        <taxon>Micavibrio</taxon>
    </lineage>
</organism>
<dbReference type="InterPro" id="IPR004666">
    <property type="entry name" value="Rp_bS6_RimK/Lys_biosynth_LsyX"/>
</dbReference>
<dbReference type="Proteomes" id="UP000595362">
    <property type="component" value="Chromosome"/>
</dbReference>
<comment type="cofactor">
    <cofactor evidence="1">
        <name>Mn(2+)</name>
        <dbReference type="ChEBI" id="CHEBI:29035"/>
    </cofactor>
</comment>
<dbReference type="EMBL" id="CP066681">
    <property type="protein sequence ID" value="QQG35934.1"/>
    <property type="molecule type" value="Genomic_DNA"/>
</dbReference>
<evidence type="ECO:0000256" key="10">
    <source>
        <dbReference type="PROSITE-ProRule" id="PRU00409"/>
    </source>
</evidence>
<evidence type="ECO:0000256" key="2">
    <source>
        <dbReference type="ARBA" id="ARBA00001946"/>
    </source>
</evidence>